<organism evidence="2 3">
    <name type="scientific">Salipiger mucosus DSM 16094</name>
    <dbReference type="NCBI Taxonomy" id="1123237"/>
    <lineage>
        <taxon>Bacteria</taxon>
        <taxon>Pseudomonadati</taxon>
        <taxon>Pseudomonadota</taxon>
        <taxon>Alphaproteobacteria</taxon>
        <taxon>Rhodobacterales</taxon>
        <taxon>Roseobacteraceae</taxon>
        <taxon>Salipiger</taxon>
    </lineage>
</organism>
<dbReference type="AlphaFoldDB" id="S9QAF1"/>
<keyword evidence="3" id="KW-1185">Reference proteome</keyword>
<evidence type="ECO:0000256" key="1">
    <source>
        <dbReference type="SAM" id="MobiDB-lite"/>
    </source>
</evidence>
<sequence>MTSAQTANLIEEFAKVFENSSRAAARDGLRLERGGAGAHNPSDPNGRRIS</sequence>
<protein>
    <submittedName>
        <fullName evidence="2">Uncharacterized protein</fullName>
    </submittedName>
</protein>
<evidence type="ECO:0000313" key="2">
    <source>
        <dbReference type="EMBL" id="EPX78356.1"/>
    </source>
</evidence>
<evidence type="ECO:0000313" key="3">
    <source>
        <dbReference type="Proteomes" id="UP000015347"/>
    </source>
</evidence>
<dbReference type="EMBL" id="APVH01000040">
    <property type="protein sequence ID" value="EPX78356.1"/>
    <property type="molecule type" value="Genomic_DNA"/>
</dbReference>
<name>S9QAF1_9RHOB</name>
<accession>S9QAF1</accession>
<dbReference type="Proteomes" id="UP000015347">
    <property type="component" value="Unassembled WGS sequence"/>
</dbReference>
<proteinExistence type="predicted"/>
<dbReference type="HOGENOM" id="CLU_3122474_0_0_5"/>
<reference evidence="3" key="1">
    <citation type="journal article" date="2014" name="Stand. Genomic Sci.">
        <title>Genome sequence of the exopolysaccharide-producing Salipiger mucosus type strain (DSM 16094(T)), a moderately halophilic member of the Roseobacter clade.</title>
        <authorList>
            <person name="Riedel T."/>
            <person name="Spring S."/>
            <person name="Fiebig A."/>
            <person name="Petersen J."/>
            <person name="Kyrpides N.C."/>
            <person name="Goker M."/>
            <person name="Klenk H.P."/>
        </authorList>
    </citation>
    <scope>NUCLEOTIDE SEQUENCE [LARGE SCALE GENOMIC DNA]</scope>
    <source>
        <strain evidence="3">DSM 16094</strain>
    </source>
</reference>
<feature type="region of interest" description="Disordered" evidence="1">
    <location>
        <begin position="30"/>
        <end position="50"/>
    </location>
</feature>
<gene>
    <name evidence="2" type="ORF">Salmuc_03972</name>
</gene>
<comment type="caution">
    <text evidence="2">The sequence shown here is derived from an EMBL/GenBank/DDBJ whole genome shotgun (WGS) entry which is preliminary data.</text>
</comment>